<evidence type="ECO:0000313" key="2">
    <source>
        <dbReference type="Proteomes" id="UP001259832"/>
    </source>
</evidence>
<dbReference type="AlphaFoldDB" id="A0AAD9LG76"/>
<proteinExistence type="predicted"/>
<dbReference type="Gene3D" id="1.10.10.60">
    <property type="entry name" value="Homeodomain-like"/>
    <property type="match status" value="1"/>
</dbReference>
<dbReference type="InterPro" id="IPR009057">
    <property type="entry name" value="Homeodomain-like_sf"/>
</dbReference>
<organism evidence="1 2">
    <name type="scientific">Phytophthora citrophthora</name>
    <dbReference type="NCBI Taxonomy" id="4793"/>
    <lineage>
        <taxon>Eukaryota</taxon>
        <taxon>Sar</taxon>
        <taxon>Stramenopiles</taxon>
        <taxon>Oomycota</taxon>
        <taxon>Peronosporomycetes</taxon>
        <taxon>Peronosporales</taxon>
        <taxon>Peronosporaceae</taxon>
        <taxon>Phytophthora</taxon>
    </lineage>
</organism>
<dbReference type="CDD" id="cd00167">
    <property type="entry name" value="SANT"/>
    <property type="match status" value="1"/>
</dbReference>
<comment type="caution">
    <text evidence="1">The sequence shown here is derived from an EMBL/GenBank/DDBJ whole genome shotgun (WGS) entry which is preliminary data.</text>
</comment>
<name>A0AAD9LG76_9STRA</name>
<keyword evidence="2" id="KW-1185">Reference proteome</keyword>
<accession>A0AAD9LG76</accession>
<dbReference type="SUPFAM" id="SSF46689">
    <property type="entry name" value="Homeodomain-like"/>
    <property type="match status" value="1"/>
</dbReference>
<dbReference type="EMBL" id="JASMQC010000026">
    <property type="protein sequence ID" value="KAK1934119.1"/>
    <property type="molecule type" value="Genomic_DNA"/>
</dbReference>
<protein>
    <recommendedName>
        <fullName evidence="3">Myb-like domain-containing protein</fullName>
    </recommendedName>
</protein>
<dbReference type="InterPro" id="IPR001005">
    <property type="entry name" value="SANT/Myb"/>
</dbReference>
<gene>
    <name evidence="1" type="ORF">P3T76_011322</name>
</gene>
<evidence type="ECO:0008006" key="3">
    <source>
        <dbReference type="Google" id="ProtNLM"/>
    </source>
</evidence>
<sequence length="246" mass="27445">MISKKVHDELMSVRRVLHYLPVSPSTENGWTPHERQLFWAALDRFPRGPWTVIAESIGTKSTRQAMTHGQKLRLKFKRWFKRLHRNPTARSLMDGIAVTTTSSPTVMTKVDVSVSTSQPLTVAPVMSSGSRTLTESSSSPQTDVFQGWKDIHCQHGELTCDTNNIQGRGGQMTSGYTSTNLQMLFEPHTVHAVASSSVAAPTNLSELKHSDARIVPYPICEEPAPGRNLLDELVDVLWNDRAVERK</sequence>
<reference evidence="1" key="1">
    <citation type="submission" date="2023-08" db="EMBL/GenBank/DDBJ databases">
        <title>Reference Genome Resource for the Citrus Pathogen Phytophthora citrophthora.</title>
        <authorList>
            <person name="Moller H."/>
            <person name="Coetzee B."/>
            <person name="Rose L.J."/>
            <person name="Van Niekerk J.M."/>
        </authorList>
    </citation>
    <scope>NUCLEOTIDE SEQUENCE</scope>
    <source>
        <strain evidence="1">STE-U-9442</strain>
    </source>
</reference>
<evidence type="ECO:0000313" key="1">
    <source>
        <dbReference type="EMBL" id="KAK1934119.1"/>
    </source>
</evidence>
<dbReference type="Proteomes" id="UP001259832">
    <property type="component" value="Unassembled WGS sequence"/>
</dbReference>